<dbReference type="Pfam" id="PF00288">
    <property type="entry name" value="GHMP_kinases_N"/>
    <property type="match status" value="1"/>
</dbReference>
<sequence>MTGRRADGYHLLQTAFRFIDLQDTLHIATRDDGRITRINDIPGVPEDDDLVIRAARSLQAATGCTLGAEIELVKNIPMGGGLGGGSSDAASVLLALNRLWDCGLTREQLMELALPLGADVPVFVFGRNAFAEGVGEQLSPLSLPPRWYVIVQPDASVPTPEIFRAPELTRDSAPVRIADFSGSSTSSSLKNDLEPVAFARFPEVARIAGVVNEVLANGMQSNVLSPGRKVRMSGSGACLFVECDTPEQASWAVEQIAGRMRQRSNAEGSNAESAAVEESMTDLPYVRINRVCAGLAVHPLLEWVA</sequence>
<evidence type="ECO:0000313" key="10">
    <source>
        <dbReference type="Proteomes" id="UP000542125"/>
    </source>
</evidence>
<evidence type="ECO:0000259" key="8">
    <source>
        <dbReference type="Pfam" id="PF00288"/>
    </source>
</evidence>
<dbReference type="InterPro" id="IPR006204">
    <property type="entry name" value="GHMP_kinase_N_dom"/>
</dbReference>
<dbReference type="PANTHER" id="PTHR43527">
    <property type="entry name" value="4-DIPHOSPHOCYTIDYL-2-C-METHYL-D-ERYTHRITOL KINASE, CHLOROPLASTIC"/>
    <property type="match status" value="1"/>
</dbReference>
<name>A0A7Y9IPQ2_9BURK</name>
<dbReference type="InterPro" id="IPR004424">
    <property type="entry name" value="IspE"/>
</dbReference>
<comment type="catalytic activity">
    <reaction evidence="7">
        <text>4-CDP-2-C-methyl-D-erythritol + ATP = 4-CDP-2-C-methyl-D-erythritol 2-phosphate + ADP + H(+)</text>
        <dbReference type="Rhea" id="RHEA:18437"/>
        <dbReference type="ChEBI" id="CHEBI:15378"/>
        <dbReference type="ChEBI" id="CHEBI:30616"/>
        <dbReference type="ChEBI" id="CHEBI:57823"/>
        <dbReference type="ChEBI" id="CHEBI:57919"/>
        <dbReference type="ChEBI" id="CHEBI:456216"/>
        <dbReference type="EC" id="2.7.1.148"/>
    </reaction>
</comment>
<keyword evidence="4 7" id="KW-0418">Kinase</keyword>
<comment type="function">
    <text evidence="7">Catalyzes the phosphorylation of the position 2 hydroxy group of 4-diphosphocytidyl-2C-methyl-D-erythritol.</text>
</comment>
<protein>
    <recommendedName>
        <fullName evidence="1 7">4-diphosphocytidyl-2-C-methyl-D-erythritol kinase</fullName>
        <shortName evidence="7">CMK</shortName>
        <ecNumber evidence="7">2.7.1.148</ecNumber>
    </recommendedName>
    <alternativeName>
        <fullName evidence="7">4-(cytidine-5'-diphospho)-2-C-methyl-D-erythritol kinase</fullName>
    </alternativeName>
</protein>
<dbReference type="Gene3D" id="3.30.230.10">
    <property type="match status" value="1"/>
</dbReference>
<comment type="pathway">
    <text evidence="7">Isoprenoid biosynthesis; isopentenyl diphosphate biosynthesis via DXP pathway; isopentenyl diphosphate from 1-deoxy-D-xylulose 5-phosphate: step 3/6.</text>
</comment>
<evidence type="ECO:0000256" key="7">
    <source>
        <dbReference type="HAMAP-Rule" id="MF_00061"/>
    </source>
</evidence>
<evidence type="ECO:0000256" key="4">
    <source>
        <dbReference type="ARBA" id="ARBA00022777"/>
    </source>
</evidence>
<dbReference type="AlphaFoldDB" id="A0A7Y9IPQ2"/>
<proteinExistence type="inferred from homology"/>
<dbReference type="GO" id="GO:0005524">
    <property type="term" value="F:ATP binding"/>
    <property type="evidence" value="ECO:0007669"/>
    <property type="project" value="UniProtKB-UniRule"/>
</dbReference>
<dbReference type="SUPFAM" id="SSF55060">
    <property type="entry name" value="GHMP Kinase, C-terminal domain"/>
    <property type="match status" value="1"/>
</dbReference>
<dbReference type="EMBL" id="JACBYR010000001">
    <property type="protein sequence ID" value="NYE80795.1"/>
    <property type="molecule type" value="Genomic_DNA"/>
</dbReference>
<dbReference type="HAMAP" id="MF_00061">
    <property type="entry name" value="IspE"/>
    <property type="match status" value="1"/>
</dbReference>
<dbReference type="Proteomes" id="UP000542125">
    <property type="component" value="Unassembled WGS sequence"/>
</dbReference>
<evidence type="ECO:0000256" key="1">
    <source>
        <dbReference type="ARBA" id="ARBA00017473"/>
    </source>
</evidence>
<reference evidence="9 10" key="1">
    <citation type="submission" date="2020-07" db="EMBL/GenBank/DDBJ databases">
        <title>Genomic Encyclopedia of Type Strains, Phase IV (KMG-V): Genome sequencing to study the core and pangenomes of soil and plant-associated prokaryotes.</title>
        <authorList>
            <person name="Whitman W."/>
        </authorList>
    </citation>
    <scope>NUCLEOTIDE SEQUENCE [LARGE SCALE GENOMIC DNA]</scope>
    <source>
        <strain evidence="9 10">SAS40</strain>
    </source>
</reference>
<dbReference type="Gene3D" id="3.30.70.890">
    <property type="entry name" value="GHMP kinase, C-terminal domain"/>
    <property type="match status" value="1"/>
</dbReference>
<dbReference type="EC" id="2.7.1.148" evidence="7"/>
<dbReference type="InterPro" id="IPR014721">
    <property type="entry name" value="Ribsml_uS5_D2-typ_fold_subgr"/>
</dbReference>
<organism evidence="9 10">
    <name type="scientific">Pigmentiphaga litoralis</name>
    <dbReference type="NCBI Taxonomy" id="516702"/>
    <lineage>
        <taxon>Bacteria</taxon>
        <taxon>Pseudomonadati</taxon>
        <taxon>Pseudomonadota</taxon>
        <taxon>Betaproteobacteria</taxon>
        <taxon>Burkholderiales</taxon>
        <taxon>Alcaligenaceae</taxon>
        <taxon>Pigmentiphaga</taxon>
    </lineage>
</organism>
<feature type="binding site" evidence="7">
    <location>
        <begin position="77"/>
        <end position="87"/>
    </location>
    <ligand>
        <name>ATP</name>
        <dbReference type="ChEBI" id="CHEBI:30616"/>
    </ligand>
</feature>
<evidence type="ECO:0000256" key="2">
    <source>
        <dbReference type="ARBA" id="ARBA00022679"/>
    </source>
</evidence>
<evidence type="ECO:0000256" key="3">
    <source>
        <dbReference type="ARBA" id="ARBA00022741"/>
    </source>
</evidence>
<dbReference type="PANTHER" id="PTHR43527:SF2">
    <property type="entry name" value="4-DIPHOSPHOCYTIDYL-2-C-METHYL-D-ERYTHRITOL KINASE, CHLOROPLASTIC"/>
    <property type="match status" value="1"/>
</dbReference>
<evidence type="ECO:0000256" key="5">
    <source>
        <dbReference type="ARBA" id="ARBA00022840"/>
    </source>
</evidence>
<keyword evidence="2 7" id="KW-0808">Transferase</keyword>
<dbReference type="InterPro" id="IPR020568">
    <property type="entry name" value="Ribosomal_Su5_D2-typ_SF"/>
</dbReference>
<keyword evidence="10" id="KW-1185">Reference proteome</keyword>
<evidence type="ECO:0000256" key="6">
    <source>
        <dbReference type="ARBA" id="ARBA00023229"/>
    </source>
</evidence>
<dbReference type="GO" id="GO:0050515">
    <property type="term" value="F:4-(cytidine 5'-diphospho)-2-C-methyl-D-erythritol kinase activity"/>
    <property type="evidence" value="ECO:0007669"/>
    <property type="project" value="UniProtKB-UniRule"/>
</dbReference>
<dbReference type="GO" id="GO:0019288">
    <property type="term" value="P:isopentenyl diphosphate biosynthetic process, methylerythritol 4-phosphate pathway"/>
    <property type="evidence" value="ECO:0007669"/>
    <property type="project" value="UniProtKB-UniRule"/>
</dbReference>
<dbReference type="GO" id="GO:0016114">
    <property type="term" value="P:terpenoid biosynthetic process"/>
    <property type="evidence" value="ECO:0007669"/>
    <property type="project" value="UniProtKB-UniRule"/>
</dbReference>
<feature type="active site" evidence="7">
    <location>
        <position position="119"/>
    </location>
</feature>
<keyword evidence="3 7" id="KW-0547">Nucleotide-binding</keyword>
<dbReference type="UniPathway" id="UPA00056">
    <property type="reaction ID" value="UER00094"/>
</dbReference>
<comment type="caution">
    <text evidence="7">Lacks conserved residue(s) required for the propagation of feature annotation.</text>
</comment>
<evidence type="ECO:0000313" key="9">
    <source>
        <dbReference type="EMBL" id="NYE80795.1"/>
    </source>
</evidence>
<keyword evidence="6 7" id="KW-0414">Isoprene biosynthesis</keyword>
<comment type="similarity">
    <text evidence="7">Belongs to the GHMP kinase family. IspE subfamily.</text>
</comment>
<dbReference type="InterPro" id="IPR036554">
    <property type="entry name" value="GHMP_kinase_C_sf"/>
</dbReference>
<keyword evidence="5 7" id="KW-0067">ATP-binding</keyword>
<dbReference type="NCBIfam" id="TIGR00154">
    <property type="entry name" value="ispE"/>
    <property type="match status" value="1"/>
</dbReference>
<comment type="caution">
    <text evidence="9">The sequence shown here is derived from an EMBL/GenBank/DDBJ whole genome shotgun (WGS) entry which is preliminary data.</text>
</comment>
<feature type="domain" description="GHMP kinase N-terminal" evidence="8">
    <location>
        <begin position="50"/>
        <end position="126"/>
    </location>
</feature>
<gene>
    <name evidence="7" type="primary">ispE</name>
    <name evidence="9" type="ORF">FHW18_000066</name>
</gene>
<accession>A0A7Y9IPQ2</accession>
<dbReference type="PIRSF" id="PIRSF010376">
    <property type="entry name" value="IspE"/>
    <property type="match status" value="1"/>
</dbReference>
<dbReference type="SUPFAM" id="SSF54211">
    <property type="entry name" value="Ribosomal protein S5 domain 2-like"/>
    <property type="match status" value="1"/>
</dbReference>